<name>A0A420IL35_9PEZI</name>
<dbReference type="EMBL" id="MCBS01023525">
    <property type="protein sequence ID" value="RKF75243.1"/>
    <property type="molecule type" value="Genomic_DNA"/>
</dbReference>
<accession>A0A420IL35</accession>
<evidence type="ECO:0000313" key="3">
    <source>
        <dbReference type="Proteomes" id="UP000285326"/>
    </source>
</evidence>
<dbReference type="Proteomes" id="UP000285326">
    <property type="component" value="Unassembled WGS sequence"/>
</dbReference>
<protein>
    <submittedName>
        <fullName evidence="2">Uncharacterized protein</fullName>
    </submittedName>
</protein>
<comment type="caution">
    <text evidence="2">The sequence shown here is derived from an EMBL/GenBank/DDBJ whole genome shotgun (WGS) entry which is preliminary data.</text>
</comment>
<organism evidence="2 3">
    <name type="scientific">Golovinomyces cichoracearum</name>
    <dbReference type="NCBI Taxonomy" id="62708"/>
    <lineage>
        <taxon>Eukaryota</taxon>
        <taxon>Fungi</taxon>
        <taxon>Dikarya</taxon>
        <taxon>Ascomycota</taxon>
        <taxon>Pezizomycotina</taxon>
        <taxon>Leotiomycetes</taxon>
        <taxon>Erysiphales</taxon>
        <taxon>Erysiphaceae</taxon>
        <taxon>Golovinomyces</taxon>
    </lineage>
</organism>
<evidence type="ECO:0000256" key="1">
    <source>
        <dbReference type="SAM" id="Phobius"/>
    </source>
</evidence>
<feature type="transmembrane region" description="Helical" evidence="1">
    <location>
        <begin position="12"/>
        <end position="40"/>
    </location>
</feature>
<sequence>MTRSGVLSLSRPVLFCFFIFVVHLLDVAGYLVCICFYLFVVSLTIDRLLRVPSRPSDLERIALWSVILILKLTSQLHESGHLPASSICDQDEQIVDVERFIRIG</sequence>
<evidence type="ECO:0000313" key="2">
    <source>
        <dbReference type="EMBL" id="RKF75243.1"/>
    </source>
</evidence>
<keyword evidence="1" id="KW-0472">Membrane</keyword>
<keyword evidence="1" id="KW-1133">Transmembrane helix</keyword>
<gene>
    <name evidence="2" type="ORF">GcM1_02570</name>
</gene>
<reference evidence="2 3" key="1">
    <citation type="journal article" date="2018" name="BMC Genomics">
        <title>Comparative genome analyses reveal sequence features reflecting distinct modes of host-adaptation between dicot and monocot powdery mildew.</title>
        <authorList>
            <person name="Wu Y."/>
            <person name="Ma X."/>
            <person name="Pan Z."/>
            <person name="Kale S.D."/>
            <person name="Song Y."/>
            <person name="King H."/>
            <person name="Zhang Q."/>
            <person name="Presley C."/>
            <person name="Deng X."/>
            <person name="Wei C.I."/>
            <person name="Xiao S."/>
        </authorList>
    </citation>
    <scope>NUCLEOTIDE SEQUENCE [LARGE SCALE GENOMIC DNA]</scope>
    <source>
        <strain evidence="2">UMSG1</strain>
    </source>
</reference>
<keyword evidence="1" id="KW-0812">Transmembrane</keyword>
<dbReference type="AlphaFoldDB" id="A0A420IL35"/>
<proteinExistence type="predicted"/>